<protein>
    <submittedName>
        <fullName evidence="4">C-type lectin domain-containing protein</fullName>
    </submittedName>
</protein>
<evidence type="ECO:0000313" key="4">
    <source>
        <dbReference type="WBParaSite" id="ACRNAN_scaffold158.g21703.t1"/>
    </source>
</evidence>
<proteinExistence type="predicted"/>
<dbReference type="SMART" id="SM00034">
    <property type="entry name" value="CLECT"/>
    <property type="match status" value="1"/>
</dbReference>
<feature type="signal peptide" evidence="1">
    <location>
        <begin position="1"/>
        <end position="22"/>
    </location>
</feature>
<evidence type="ECO:0000256" key="1">
    <source>
        <dbReference type="SAM" id="SignalP"/>
    </source>
</evidence>
<reference evidence="4" key="1">
    <citation type="submission" date="2022-11" db="UniProtKB">
        <authorList>
            <consortium name="WormBaseParasite"/>
        </authorList>
    </citation>
    <scope>IDENTIFICATION</scope>
</reference>
<dbReference type="Proteomes" id="UP000887540">
    <property type="component" value="Unplaced"/>
</dbReference>
<dbReference type="InterPro" id="IPR016187">
    <property type="entry name" value="CTDL_fold"/>
</dbReference>
<dbReference type="InterPro" id="IPR016186">
    <property type="entry name" value="C-type_lectin-like/link_sf"/>
</dbReference>
<dbReference type="Gene3D" id="3.10.100.10">
    <property type="entry name" value="Mannose-Binding Protein A, subunit A"/>
    <property type="match status" value="1"/>
</dbReference>
<dbReference type="InterPro" id="IPR001304">
    <property type="entry name" value="C-type_lectin-like"/>
</dbReference>
<dbReference type="WBParaSite" id="ACRNAN_scaffold158.g21703.t1">
    <property type="protein sequence ID" value="ACRNAN_scaffold158.g21703.t1"/>
    <property type="gene ID" value="ACRNAN_scaffold158.g21703"/>
</dbReference>
<dbReference type="SUPFAM" id="SSF56436">
    <property type="entry name" value="C-type lectin-like"/>
    <property type="match status" value="1"/>
</dbReference>
<sequence length="120" mass="13390">MSLFKVYFAFFKFVILSNLSQATCPPNSTPGTNNGKCYSFFDTQGDFNAAERDCTEVGGHLVSICNAFENNILAEVAVGKLQAYGAKDFWIGYNDQFSKGVWNWTSNSNCTYLNWNGGEY</sequence>
<feature type="domain" description="C-type lectin" evidence="2">
    <location>
        <begin position="33"/>
        <end position="120"/>
    </location>
</feature>
<organism evidence="3 4">
    <name type="scientific">Acrobeloides nanus</name>
    <dbReference type="NCBI Taxonomy" id="290746"/>
    <lineage>
        <taxon>Eukaryota</taxon>
        <taxon>Metazoa</taxon>
        <taxon>Ecdysozoa</taxon>
        <taxon>Nematoda</taxon>
        <taxon>Chromadorea</taxon>
        <taxon>Rhabditida</taxon>
        <taxon>Tylenchina</taxon>
        <taxon>Cephalobomorpha</taxon>
        <taxon>Cephaloboidea</taxon>
        <taxon>Cephalobidae</taxon>
        <taxon>Acrobeloides</taxon>
    </lineage>
</organism>
<dbReference type="Pfam" id="PF00059">
    <property type="entry name" value="Lectin_C"/>
    <property type="match status" value="1"/>
</dbReference>
<evidence type="ECO:0000313" key="3">
    <source>
        <dbReference type="Proteomes" id="UP000887540"/>
    </source>
</evidence>
<dbReference type="InterPro" id="IPR050111">
    <property type="entry name" value="C-type_lectin/snaclec_domain"/>
</dbReference>
<evidence type="ECO:0000259" key="2">
    <source>
        <dbReference type="PROSITE" id="PS50041"/>
    </source>
</evidence>
<dbReference type="PROSITE" id="PS50041">
    <property type="entry name" value="C_TYPE_LECTIN_2"/>
    <property type="match status" value="1"/>
</dbReference>
<dbReference type="PANTHER" id="PTHR22803">
    <property type="entry name" value="MANNOSE, PHOSPHOLIPASE, LECTIN RECEPTOR RELATED"/>
    <property type="match status" value="1"/>
</dbReference>
<accession>A0A914CX32</accession>
<feature type="chain" id="PRO_5037640636" evidence="1">
    <location>
        <begin position="23"/>
        <end position="120"/>
    </location>
</feature>
<dbReference type="CDD" id="cd00037">
    <property type="entry name" value="CLECT"/>
    <property type="match status" value="1"/>
</dbReference>
<keyword evidence="1" id="KW-0732">Signal</keyword>
<name>A0A914CX32_9BILA</name>
<dbReference type="AlphaFoldDB" id="A0A914CX32"/>
<keyword evidence="3" id="KW-1185">Reference proteome</keyword>